<dbReference type="SUPFAM" id="SSF52540">
    <property type="entry name" value="P-loop containing nucleoside triphosphate hydrolases"/>
    <property type="match status" value="1"/>
</dbReference>
<dbReference type="Pfam" id="PF00225">
    <property type="entry name" value="Kinesin"/>
    <property type="match status" value="1"/>
</dbReference>
<dbReference type="GO" id="GO:0008017">
    <property type="term" value="F:microtubule binding"/>
    <property type="evidence" value="ECO:0007669"/>
    <property type="project" value="InterPro"/>
</dbReference>
<dbReference type="InterPro" id="IPR027417">
    <property type="entry name" value="P-loop_NTPase"/>
</dbReference>
<comment type="caution">
    <text evidence="3">The sequence shown here is derived from an EMBL/GenBank/DDBJ whole genome shotgun (WGS) entry which is preliminary data.</text>
</comment>
<dbReference type="InterPro" id="IPR001752">
    <property type="entry name" value="Kinesin_motor_dom"/>
</dbReference>
<evidence type="ECO:0000256" key="1">
    <source>
        <dbReference type="SAM" id="MobiDB-lite"/>
    </source>
</evidence>
<sequence length="166" mass="18159">MAISANQGSQRATSKQEPGITHFIPNKKQSAALPPGTYLHSRLGDYFYWKEADKAGYNYLKPTQISTLENFVDIKERALAKRHTAVTDGNEVSSRSNAVLELSLVDANRVVQGVITMVDLFGSEEATAGNSDSSERNLERGKATNHIGELDQYLKDISKGNAGSRD</sequence>
<proteinExistence type="predicted"/>
<dbReference type="EMBL" id="MU001515">
    <property type="protein sequence ID" value="KAF2437639.1"/>
    <property type="molecule type" value="Genomic_DNA"/>
</dbReference>
<keyword evidence="4" id="KW-1185">Reference proteome</keyword>
<dbReference type="InterPro" id="IPR036961">
    <property type="entry name" value="Kinesin_motor_dom_sf"/>
</dbReference>
<evidence type="ECO:0000313" key="3">
    <source>
        <dbReference type="EMBL" id="KAF2437639.1"/>
    </source>
</evidence>
<dbReference type="Proteomes" id="UP000799764">
    <property type="component" value="Unassembled WGS sequence"/>
</dbReference>
<gene>
    <name evidence="3" type="ORF">P171DRAFT_449846</name>
</gene>
<evidence type="ECO:0000259" key="2">
    <source>
        <dbReference type="Pfam" id="PF00225"/>
    </source>
</evidence>
<protein>
    <recommendedName>
        <fullName evidence="2">Kinesin motor domain-containing protein</fullName>
    </recommendedName>
</protein>
<dbReference type="Gene3D" id="3.40.850.10">
    <property type="entry name" value="Kinesin motor domain"/>
    <property type="match status" value="1"/>
</dbReference>
<accession>A0A9P4P6V8</accession>
<dbReference type="AlphaFoldDB" id="A0A9P4P6V8"/>
<feature type="compositionally biased region" description="Basic and acidic residues" evidence="1">
    <location>
        <begin position="133"/>
        <end position="145"/>
    </location>
</feature>
<evidence type="ECO:0000313" key="4">
    <source>
        <dbReference type="Proteomes" id="UP000799764"/>
    </source>
</evidence>
<feature type="domain" description="Kinesin motor" evidence="2">
    <location>
        <begin position="60"/>
        <end position="149"/>
    </location>
</feature>
<dbReference type="OrthoDB" id="3176171at2759"/>
<reference evidence="3" key="1">
    <citation type="journal article" date="2020" name="Stud. Mycol.">
        <title>101 Dothideomycetes genomes: a test case for predicting lifestyles and emergence of pathogens.</title>
        <authorList>
            <person name="Haridas S."/>
            <person name="Albert R."/>
            <person name="Binder M."/>
            <person name="Bloem J."/>
            <person name="Labutti K."/>
            <person name="Salamov A."/>
            <person name="Andreopoulos B."/>
            <person name="Baker S."/>
            <person name="Barry K."/>
            <person name="Bills G."/>
            <person name="Bluhm B."/>
            <person name="Cannon C."/>
            <person name="Castanera R."/>
            <person name="Culley D."/>
            <person name="Daum C."/>
            <person name="Ezra D."/>
            <person name="Gonzalez J."/>
            <person name="Henrissat B."/>
            <person name="Kuo A."/>
            <person name="Liang C."/>
            <person name="Lipzen A."/>
            <person name="Lutzoni F."/>
            <person name="Magnuson J."/>
            <person name="Mondo S."/>
            <person name="Nolan M."/>
            <person name="Ohm R."/>
            <person name="Pangilinan J."/>
            <person name="Park H.-J."/>
            <person name="Ramirez L."/>
            <person name="Alfaro M."/>
            <person name="Sun H."/>
            <person name="Tritt A."/>
            <person name="Yoshinaga Y."/>
            <person name="Zwiers L.-H."/>
            <person name="Turgeon B."/>
            <person name="Goodwin S."/>
            <person name="Spatafora J."/>
            <person name="Crous P."/>
            <person name="Grigoriev I."/>
        </authorList>
    </citation>
    <scope>NUCLEOTIDE SEQUENCE</scope>
    <source>
        <strain evidence="3">CBS 690.94</strain>
    </source>
</reference>
<name>A0A9P4P6V8_9PLEO</name>
<dbReference type="GO" id="GO:0003777">
    <property type="term" value="F:microtubule motor activity"/>
    <property type="evidence" value="ECO:0007669"/>
    <property type="project" value="InterPro"/>
</dbReference>
<organism evidence="3 4">
    <name type="scientific">Karstenula rhodostoma CBS 690.94</name>
    <dbReference type="NCBI Taxonomy" id="1392251"/>
    <lineage>
        <taxon>Eukaryota</taxon>
        <taxon>Fungi</taxon>
        <taxon>Dikarya</taxon>
        <taxon>Ascomycota</taxon>
        <taxon>Pezizomycotina</taxon>
        <taxon>Dothideomycetes</taxon>
        <taxon>Pleosporomycetidae</taxon>
        <taxon>Pleosporales</taxon>
        <taxon>Massarineae</taxon>
        <taxon>Didymosphaeriaceae</taxon>
        <taxon>Karstenula</taxon>
    </lineage>
</organism>
<dbReference type="GO" id="GO:0005524">
    <property type="term" value="F:ATP binding"/>
    <property type="evidence" value="ECO:0007669"/>
    <property type="project" value="InterPro"/>
</dbReference>
<feature type="region of interest" description="Disordered" evidence="1">
    <location>
        <begin position="126"/>
        <end position="145"/>
    </location>
</feature>
<dbReference type="GO" id="GO:0007018">
    <property type="term" value="P:microtubule-based movement"/>
    <property type="evidence" value="ECO:0007669"/>
    <property type="project" value="InterPro"/>
</dbReference>